<comment type="caution">
    <text evidence="1">The sequence shown here is derived from an EMBL/GenBank/DDBJ whole genome shotgun (WGS) entry which is preliminary data.</text>
</comment>
<name>A0A8H6Y720_9AGAR</name>
<accession>A0A8H6Y720</accession>
<reference evidence="1" key="1">
    <citation type="submission" date="2020-05" db="EMBL/GenBank/DDBJ databases">
        <title>Mycena genomes resolve the evolution of fungal bioluminescence.</title>
        <authorList>
            <person name="Tsai I.J."/>
        </authorList>
    </citation>
    <scope>NUCLEOTIDE SEQUENCE</scope>
    <source>
        <strain evidence="1">CCC161011</strain>
    </source>
</reference>
<gene>
    <name evidence="1" type="ORF">MVEN_01131800</name>
</gene>
<sequence>MPTIGMISIFDILHNIQEVIFKPRDSAGRTKLRGVNLMIDEVALEERAVHFRHTNSVGGLCWRHSPLVDLVLRTYESALALVKKIQSGHVHFAKEMTVVAASLFGESGTYPILALPTCKVDMTADDSSTIYQVVLEAWERSGAVQKVGQVWSWSTDGDMMRRVAGYRAFLAQKLQPTSPIYGTLASMAGLNLYTGHNEVTLDFDFKHIFKRICTLLRSPAGIVLNNGRVINPTMLARYLIQLPNQNTESVHALLFPHDSQHVPCAVELLLSVIMVGKRDYGSMDADTCADVDSLRLLASVIKSILEPFTNTTMSLTDQITSLATFSHLSFTLFRCSRLQYMSNQLYGDSQTMVKNALFCLAKQQALDPTQPFYLFQVGDDPLECLFGKLRMLGGHNSAMNYAQAIDRLGHACDLQGAFPTVAAFWFEP</sequence>
<dbReference type="EMBL" id="JACAZI010000008">
    <property type="protein sequence ID" value="KAF7354428.1"/>
    <property type="molecule type" value="Genomic_DNA"/>
</dbReference>
<evidence type="ECO:0000313" key="1">
    <source>
        <dbReference type="EMBL" id="KAF7354428.1"/>
    </source>
</evidence>
<evidence type="ECO:0000313" key="2">
    <source>
        <dbReference type="Proteomes" id="UP000620124"/>
    </source>
</evidence>
<dbReference type="AlphaFoldDB" id="A0A8H6Y720"/>
<proteinExistence type="predicted"/>
<dbReference type="OrthoDB" id="2659841at2759"/>
<protein>
    <submittedName>
        <fullName evidence="1">Uncharacterized protein</fullName>
    </submittedName>
</protein>
<keyword evidence="2" id="KW-1185">Reference proteome</keyword>
<organism evidence="1 2">
    <name type="scientific">Mycena venus</name>
    <dbReference type="NCBI Taxonomy" id="2733690"/>
    <lineage>
        <taxon>Eukaryota</taxon>
        <taxon>Fungi</taxon>
        <taxon>Dikarya</taxon>
        <taxon>Basidiomycota</taxon>
        <taxon>Agaricomycotina</taxon>
        <taxon>Agaricomycetes</taxon>
        <taxon>Agaricomycetidae</taxon>
        <taxon>Agaricales</taxon>
        <taxon>Marasmiineae</taxon>
        <taxon>Mycenaceae</taxon>
        <taxon>Mycena</taxon>
    </lineage>
</organism>
<dbReference type="Proteomes" id="UP000620124">
    <property type="component" value="Unassembled WGS sequence"/>
</dbReference>